<keyword evidence="4" id="KW-0997">Cell inner membrane</keyword>
<dbReference type="EMBL" id="MGHF01000001">
    <property type="protein sequence ID" value="OGM65265.1"/>
    <property type="molecule type" value="Genomic_DNA"/>
</dbReference>
<evidence type="ECO:0000256" key="1">
    <source>
        <dbReference type="ARBA" id="ARBA00004429"/>
    </source>
</evidence>
<accession>A0A1F8BPH6</accession>
<keyword evidence="7 8" id="KW-0472">Membrane</keyword>
<dbReference type="STRING" id="1802519.A2961_01480"/>
<evidence type="ECO:0000313" key="11">
    <source>
        <dbReference type="Proteomes" id="UP000177082"/>
    </source>
</evidence>
<evidence type="ECO:0000256" key="2">
    <source>
        <dbReference type="ARBA" id="ARBA00005745"/>
    </source>
</evidence>
<keyword evidence="3" id="KW-1003">Cell membrane</keyword>
<reference evidence="10 11" key="1">
    <citation type="journal article" date="2016" name="Nat. Commun.">
        <title>Thousands of microbial genomes shed light on interconnected biogeochemical processes in an aquifer system.</title>
        <authorList>
            <person name="Anantharaman K."/>
            <person name="Brown C.T."/>
            <person name="Hug L.A."/>
            <person name="Sharon I."/>
            <person name="Castelle C.J."/>
            <person name="Probst A.J."/>
            <person name="Thomas B.C."/>
            <person name="Singh A."/>
            <person name="Wilkins M.J."/>
            <person name="Karaoz U."/>
            <person name="Brodie E.L."/>
            <person name="Williams K.H."/>
            <person name="Hubbard S.S."/>
            <person name="Banfield J.F."/>
        </authorList>
    </citation>
    <scope>NUCLEOTIDE SEQUENCE [LARGE SCALE GENOMIC DNA]</scope>
</reference>
<evidence type="ECO:0000256" key="4">
    <source>
        <dbReference type="ARBA" id="ARBA00022519"/>
    </source>
</evidence>
<evidence type="ECO:0000313" key="10">
    <source>
        <dbReference type="EMBL" id="OGM65265.1"/>
    </source>
</evidence>
<feature type="transmembrane region" description="Helical" evidence="8">
    <location>
        <begin position="176"/>
        <end position="198"/>
    </location>
</feature>
<feature type="transmembrane region" description="Helical" evidence="8">
    <location>
        <begin position="232"/>
        <end position="250"/>
    </location>
</feature>
<name>A0A1F8BPH6_9BACT</name>
<comment type="similarity">
    <text evidence="2">Belongs to the GSP F family.</text>
</comment>
<dbReference type="InterPro" id="IPR003004">
    <property type="entry name" value="GspF/PilC"/>
</dbReference>
<dbReference type="AlphaFoldDB" id="A0A1F8BPH6"/>
<keyword evidence="5 8" id="KW-0812">Transmembrane</keyword>
<dbReference type="Pfam" id="PF00482">
    <property type="entry name" value="T2SSF"/>
    <property type="match status" value="2"/>
</dbReference>
<dbReference type="PANTHER" id="PTHR30012">
    <property type="entry name" value="GENERAL SECRETION PATHWAY PROTEIN"/>
    <property type="match status" value="1"/>
</dbReference>
<dbReference type="InterPro" id="IPR018076">
    <property type="entry name" value="T2SS_GspF_dom"/>
</dbReference>
<dbReference type="InterPro" id="IPR042094">
    <property type="entry name" value="T2SS_GspF_sf"/>
</dbReference>
<feature type="domain" description="Type II secretion system protein GspF" evidence="9">
    <location>
        <begin position="76"/>
        <end position="199"/>
    </location>
</feature>
<evidence type="ECO:0000256" key="8">
    <source>
        <dbReference type="SAM" id="Phobius"/>
    </source>
</evidence>
<feature type="domain" description="Type II secretion system protein GspF" evidence="9">
    <location>
        <begin position="279"/>
        <end position="402"/>
    </location>
</feature>
<feature type="transmembrane region" description="Helical" evidence="8">
    <location>
        <begin position="210"/>
        <end position="226"/>
    </location>
</feature>
<proteinExistence type="inferred from homology"/>
<sequence length="416" mass="45861">MRLFELSGRVNMPLFLSKVIDSRGKIVEDTIHSASREEAALSLKADGFKVLSIKSLESNVHGIFGRGIKVSEKASFCRFIAVMLRSGLSLPEAVEIIKQESENKRMQKILSDIAFQTRKGSTISSVLSGYKDDFDPVFLTMVKAGEESGTLEQSFDYLSRQLYANYELTQKVKNSMMYPAVIFVSMVGVGLLMLLFVLPKISSVFTKLNIPLPFFTTAILNFGNFVGKNTPLVLVVIALVGFLAFLIFFFKKTRNAIFHLTIKFPLLRKIAIKVDVARFSRTLSTLLRSGVQITTALNVSADTLSQPNLKKKAKEFATGVSKGESLSSVLSSVKGTFPLVVIQTIKAGEKTGRLDEVLEEMAGFYENEVENDLKRLTSLLEPIMMLIIGVAVGAMVILVIAPIYSIVGSLQSSIRK</sequence>
<feature type="transmembrane region" description="Helical" evidence="8">
    <location>
        <begin position="383"/>
        <end position="407"/>
    </location>
</feature>
<evidence type="ECO:0000256" key="6">
    <source>
        <dbReference type="ARBA" id="ARBA00022989"/>
    </source>
</evidence>
<protein>
    <recommendedName>
        <fullName evidence="9">Type II secretion system protein GspF domain-containing protein</fullName>
    </recommendedName>
</protein>
<comment type="subcellular location">
    <subcellularLocation>
        <location evidence="1">Cell inner membrane</location>
        <topology evidence="1">Multi-pass membrane protein</topology>
    </subcellularLocation>
</comment>
<evidence type="ECO:0000256" key="5">
    <source>
        <dbReference type="ARBA" id="ARBA00022692"/>
    </source>
</evidence>
<dbReference type="Proteomes" id="UP000177082">
    <property type="component" value="Unassembled WGS sequence"/>
</dbReference>
<evidence type="ECO:0000259" key="9">
    <source>
        <dbReference type="Pfam" id="PF00482"/>
    </source>
</evidence>
<dbReference type="FunFam" id="1.20.81.30:FF:000001">
    <property type="entry name" value="Type II secretion system protein F"/>
    <property type="match status" value="2"/>
</dbReference>
<comment type="caution">
    <text evidence="10">The sequence shown here is derived from an EMBL/GenBank/DDBJ whole genome shotgun (WGS) entry which is preliminary data.</text>
</comment>
<dbReference type="GO" id="GO:0005886">
    <property type="term" value="C:plasma membrane"/>
    <property type="evidence" value="ECO:0007669"/>
    <property type="project" value="UniProtKB-SubCell"/>
</dbReference>
<dbReference type="Gene3D" id="1.20.81.30">
    <property type="entry name" value="Type II secretion system (T2SS), domain F"/>
    <property type="match status" value="2"/>
</dbReference>
<organism evidence="10 11">
    <name type="scientific">Candidatus Woesebacteria bacterium RIFCSPLOWO2_01_FULL_39_21</name>
    <dbReference type="NCBI Taxonomy" id="1802519"/>
    <lineage>
        <taxon>Bacteria</taxon>
        <taxon>Candidatus Woeseibacteriota</taxon>
    </lineage>
</organism>
<evidence type="ECO:0000256" key="3">
    <source>
        <dbReference type="ARBA" id="ARBA00022475"/>
    </source>
</evidence>
<gene>
    <name evidence="10" type="ORF">A2961_01480</name>
</gene>
<keyword evidence="6 8" id="KW-1133">Transmembrane helix</keyword>
<evidence type="ECO:0000256" key="7">
    <source>
        <dbReference type="ARBA" id="ARBA00023136"/>
    </source>
</evidence>
<dbReference type="PANTHER" id="PTHR30012:SF0">
    <property type="entry name" value="TYPE II SECRETION SYSTEM PROTEIN F-RELATED"/>
    <property type="match status" value="1"/>
</dbReference>